<organism evidence="1">
    <name type="scientific">freshwater metagenome</name>
    <dbReference type="NCBI Taxonomy" id="449393"/>
    <lineage>
        <taxon>unclassified sequences</taxon>
        <taxon>metagenomes</taxon>
        <taxon>ecological metagenomes</taxon>
    </lineage>
</organism>
<protein>
    <submittedName>
        <fullName evidence="1">Unannotated protein</fullName>
    </submittedName>
</protein>
<dbReference type="AlphaFoldDB" id="A0A6J6SZY3"/>
<gene>
    <name evidence="1" type="ORF">UFOPK2761_01175</name>
</gene>
<name>A0A6J6SZY3_9ZZZZ</name>
<accession>A0A6J6SZY3</accession>
<proteinExistence type="predicted"/>
<reference evidence="1" key="1">
    <citation type="submission" date="2020-05" db="EMBL/GenBank/DDBJ databases">
        <authorList>
            <person name="Chiriac C."/>
            <person name="Salcher M."/>
            <person name="Ghai R."/>
            <person name="Kavagutti S V."/>
        </authorList>
    </citation>
    <scope>NUCLEOTIDE SEQUENCE</scope>
</reference>
<evidence type="ECO:0000313" key="1">
    <source>
        <dbReference type="EMBL" id="CAB4739739.1"/>
    </source>
</evidence>
<sequence length="62" mass="6723">MFMFTHDCSACDRRQLIFPSMIEGVTRTEGGTEVAFTCWCGAEQTALRGSSSTSGDRKLVAA</sequence>
<dbReference type="EMBL" id="CAEZYQ010000007">
    <property type="protein sequence ID" value="CAB4739739.1"/>
    <property type="molecule type" value="Genomic_DNA"/>
</dbReference>